<evidence type="ECO:0000313" key="2">
    <source>
        <dbReference type="EMBL" id="PON64849.1"/>
    </source>
</evidence>
<name>A0A2P5CUW8_PARAD</name>
<dbReference type="EMBL" id="JXTB01000092">
    <property type="protein sequence ID" value="PON64849.1"/>
    <property type="molecule type" value="Genomic_DNA"/>
</dbReference>
<gene>
    <name evidence="2" type="ORF">PanWU01x14_120260</name>
</gene>
<evidence type="ECO:0000313" key="3">
    <source>
        <dbReference type="Proteomes" id="UP000237105"/>
    </source>
</evidence>
<keyword evidence="3" id="KW-1185">Reference proteome</keyword>
<organism evidence="2 3">
    <name type="scientific">Parasponia andersonii</name>
    <name type="common">Sponia andersonii</name>
    <dbReference type="NCBI Taxonomy" id="3476"/>
    <lineage>
        <taxon>Eukaryota</taxon>
        <taxon>Viridiplantae</taxon>
        <taxon>Streptophyta</taxon>
        <taxon>Embryophyta</taxon>
        <taxon>Tracheophyta</taxon>
        <taxon>Spermatophyta</taxon>
        <taxon>Magnoliopsida</taxon>
        <taxon>eudicotyledons</taxon>
        <taxon>Gunneridae</taxon>
        <taxon>Pentapetalae</taxon>
        <taxon>rosids</taxon>
        <taxon>fabids</taxon>
        <taxon>Rosales</taxon>
        <taxon>Cannabaceae</taxon>
        <taxon>Parasponia</taxon>
    </lineage>
</organism>
<evidence type="ECO:0000256" key="1">
    <source>
        <dbReference type="SAM" id="MobiDB-lite"/>
    </source>
</evidence>
<feature type="region of interest" description="Disordered" evidence="1">
    <location>
        <begin position="1"/>
        <end position="92"/>
    </location>
</feature>
<accession>A0A2P5CUW8</accession>
<comment type="caution">
    <text evidence="2">The sequence shown here is derived from an EMBL/GenBank/DDBJ whole genome shotgun (WGS) entry which is preliminary data.</text>
</comment>
<dbReference type="Proteomes" id="UP000237105">
    <property type="component" value="Unassembled WGS sequence"/>
</dbReference>
<reference evidence="3" key="1">
    <citation type="submission" date="2016-06" db="EMBL/GenBank/DDBJ databases">
        <title>Parallel loss of symbiosis genes in relatives of nitrogen-fixing non-legume Parasponia.</title>
        <authorList>
            <person name="Van Velzen R."/>
            <person name="Holmer R."/>
            <person name="Bu F."/>
            <person name="Rutten L."/>
            <person name="Van Zeijl A."/>
            <person name="Liu W."/>
            <person name="Santuari L."/>
            <person name="Cao Q."/>
            <person name="Sharma T."/>
            <person name="Shen D."/>
            <person name="Roswanjaya Y."/>
            <person name="Wardhani T."/>
            <person name="Kalhor M.S."/>
            <person name="Jansen J."/>
            <person name="Van den Hoogen J."/>
            <person name="Gungor B."/>
            <person name="Hartog M."/>
            <person name="Hontelez J."/>
            <person name="Verver J."/>
            <person name="Yang W.-C."/>
            <person name="Schijlen E."/>
            <person name="Repin R."/>
            <person name="Schilthuizen M."/>
            <person name="Schranz E."/>
            <person name="Heidstra R."/>
            <person name="Miyata K."/>
            <person name="Fedorova E."/>
            <person name="Kohlen W."/>
            <person name="Bisseling T."/>
            <person name="Smit S."/>
            <person name="Geurts R."/>
        </authorList>
    </citation>
    <scope>NUCLEOTIDE SEQUENCE [LARGE SCALE GENOMIC DNA]</scope>
    <source>
        <strain evidence="3">cv. WU1-14</strain>
    </source>
</reference>
<sequence length="170" mass="17386">MGGGGADASADEGNGNGTGLDEVAEDGGGDDFGVHVKVGEEEGDGEGLGERGAAVGGERQGVEEREGELEGLEENGGGASGRGRGHPLGEFVEGSDELHHHLAAGASLLQRRRFGKAELAGMVAARTRNGDGVKMGAASSSLFWVSKERESESDSEGIHLHISSLYEQLS</sequence>
<proteinExistence type="predicted"/>
<protein>
    <submittedName>
        <fullName evidence="2">Uncharacterized protein</fullName>
    </submittedName>
</protein>
<dbReference type="AlphaFoldDB" id="A0A2P5CUW8"/>